<keyword evidence="1" id="KW-0812">Transmembrane</keyword>
<evidence type="ECO:0000313" key="5">
    <source>
        <dbReference type="Proteomes" id="UP000257123"/>
    </source>
</evidence>
<dbReference type="Proteomes" id="UP000256877">
    <property type="component" value="Unassembled WGS sequence"/>
</dbReference>
<evidence type="ECO:0000313" key="3">
    <source>
        <dbReference type="EMBL" id="RFA98606.1"/>
    </source>
</evidence>
<reference evidence="4 5" key="1">
    <citation type="submission" date="2017-07" db="EMBL/GenBank/DDBJ databases">
        <title>Draft genome sequence of aerobic hyperthermophilic archaea, Pyrobaculum aerophilum YKB31 and YKB32.</title>
        <authorList>
            <person name="Mochizuki T."/>
            <person name="Berliner A.J."/>
            <person name="Yoshida-Takashima Y."/>
            <person name="Takaki Y."/>
            <person name="Nunoura T."/>
            <person name="Takai K."/>
        </authorList>
    </citation>
    <scope>NUCLEOTIDE SEQUENCE [LARGE SCALE GENOMIC DNA]</scope>
    <source>
        <strain evidence="2 5">YKB31</strain>
        <strain evidence="3 4">YKB32</strain>
    </source>
</reference>
<dbReference type="EMBL" id="NMUE01000040">
    <property type="protein sequence ID" value="RFA94269.1"/>
    <property type="molecule type" value="Genomic_DNA"/>
</dbReference>
<dbReference type="AlphaFoldDB" id="A0A371QVS5"/>
<dbReference type="OrthoDB" id="28409at2157"/>
<sequence length="1154" mass="122795">MTPNKKAKAMSPVSYAVLLGIVAAIIAGAVMIIVIGNPANTITITTREVVTSTETVTVTTRPPPETTTITVTQTSIQPMPINQTDGRRCFVFVNIVGTNATISGGVVYASGPFYIDVEVVRTAGGCDAALDALTAGSVIKVSPTTPHVVPGTAGTHGPYRFEFTASGYGGISFRLTTIAHVGGACVETCMLVGRNLTVEPPLKKCEPSLRFVGTNATAISPGVYQVYPGMAYYIDVEIGGYVPNPPYASYFVQLTPLPTTYVTVLPPNPRTVSTPIPPSQSTRFEFAVSPSAPTGHEFAALIEGWAATATGLRECIAKLEGPRFRVANRTCDIVIKLVKTNATQSGGEFIMEEGKSYLYVYYIYIPNAYGTLEVKGERAVIYEVKALDYRLITPPSGASVFVGTDYFLFDPLPPGGFEAEVSFLVTAISSGTGNLVVRALMYDQARQYLPCNKSLSLPIVIKPPPIKACEIRINAPPNIHIWTNGGPGSLLVTYDVGIDTTPDGLNTVLTITPQTPITLVSPSSPYTAVSDFLVGVVLRMPQSTSPGIYNVIYSATASGQGTQCTSRAVTLINVTRCHWKIEVLNKTPLMLEAGRSYIVRVAVSGAPYPARLTASSSNPSAAQITPNWPGAPVITGDGIYEFRVDALASGNVMFIFAVRSEAPFEYCNARVAVNATVKPREEAICKPEFSIKTNMTDLGGGRYQILPGGRYEVLIRVGGSLPSGNYRLGLAFGSPLNGYITWVNPTTGYRDFSAPPLPVDLSYVFQVSPGAPQGSSSPLRLVLSPLGASNCRLNQSLVVEVGKPPCQPRMAVRTNATEIGGRYYMEPGKVYEFVVSLYVPWAYTNMRLSMSANSGTVTTGPYSTTPTVSVSTGSSGSAAYFDISPPSPARPLSGQFTFYITPTGSTSSVEIKYESEFTPNGPQCVSAIRRNVTAMMCKPEIKLDTNATIVDVVGNTYSIVVDPGAPYALRLYIGGVITYPVAVWMWFPPTGITITPLSAMIPTPVPPVRTLDFVMQASGPGTYLSTGRLLVGDRPGLAPNKTCYELLLKIQASQWDFAIKREPGGNLTAKPGASVEAKLYIVTVSGTPRRVYLSVESAPAGWSVSISPTSGIPDFSAGVVISIPTSAVPGIYSVVIKATSGSVTKYHTINIIVS</sequence>
<evidence type="ECO:0000313" key="2">
    <source>
        <dbReference type="EMBL" id="RFA94269.1"/>
    </source>
</evidence>
<dbReference type="Proteomes" id="UP000257123">
    <property type="component" value="Unassembled WGS sequence"/>
</dbReference>
<evidence type="ECO:0000313" key="4">
    <source>
        <dbReference type="Proteomes" id="UP000256877"/>
    </source>
</evidence>
<comment type="caution">
    <text evidence="2">The sequence shown here is derived from an EMBL/GenBank/DDBJ whole genome shotgun (WGS) entry which is preliminary data.</text>
</comment>
<accession>A0A371QVS5</accession>
<gene>
    <name evidence="2" type="ORF">CGL51_10635</name>
    <name evidence="3" type="ORF">CGL52_06745</name>
</gene>
<keyword evidence="1" id="KW-1133">Transmembrane helix</keyword>
<protein>
    <submittedName>
        <fullName evidence="2">Uncharacterized protein</fullName>
    </submittedName>
</protein>
<dbReference type="RefSeq" id="WP_116421714.1">
    <property type="nucleotide sequence ID" value="NZ_NMUE01000040.1"/>
</dbReference>
<keyword evidence="1" id="KW-0472">Membrane</keyword>
<evidence type="ECO:0000256" key="1">
    <source>
        <dbReference type="SAM" id="Phobius"/>
    </source>
</evidence>
<name>A0A371QVS5_9CREN</name>
<feature type="transmembrane region" description="Helical" evidence="1">
    <location>
        <begin position="12"/>
        <end position="35"/>
    </location>
</feature>
<proteinExistence type="predicted"/>
<organism evidence="2 5">
    <name type="scientific">Pyrobaculum aerophilum</name>
    <dbReference type="NCBI Taxonomy" id="13773"/>
    <lineage>
        <taxon>Archaea</taxon>
        <taxon>Thermoproteota</taxon>
        <taxon>Thermoprotei</taxon>
        <taxon>Thermoproteales</taxon>
        <taxon>Thermoproteaceae</taxon>
        <taxon>Pyrobaculum</taxon>
    </lineage>
</organism>
<dbReference type="EMBL" id="NMUF01000015">
    <property type="protein sequence ID" value="RFA98606.1"/>
    <property type="molecule type" value="Genomic_DNA"/>
</dbReference>